<evidence type="ECO:0000313" key="2">
    <source>
        <dbReference type="Proteomes" id="UP000028839"/>
    </source>
</evidence>
<reference evidence="1 2" key="1">
    <citation type="submission" date="2014-07" db="EMBL/GenBank/DDBJ databases">
        <title>Comparative analysis of Nitrosococcus oceani genome inventories of strains from Pacific and Atlantic gyres.</title>
        <authorList>
            <person name="Lim C.K."/>
            <person name="Wang L."/>
            <person name="Sayavedra-Soto L.A."/>
            <person name="Klotz M.G."/>
        </authorList>
    </citation>
    <scope>NUCLEOTIDE SEQUENCE [LARGE SCALE GENOMIC DNA]</scope>
    <source>
        <strain evidence="1 2">C-27</strain>
    </source>
</reference>
<name>A0A0E2Z3E3_9GAMM</name>
<comment type="caution">
    <text evidence="1">The sequence shown here is derived from an EMBL/GenBank/DDBJ whole genome shotgun (WGS) entry which is preliminary data.</text>
</comment>
<dbReference type="AlphaFoldDB" id="A0A0E2Z3E3"/>
<dbReference type="EMBL" id="JPGN01000042">
    <property type="protein sequence ID" value="KFI19711.1"/>
    <property type="molecule type" value="Genomic_DNA"/>
</dbReference>
<sequence length="100" mass="11289">MEDVSDALLKGVQGAKEHPTELLFHMLPKAFDRIELRTIVMRAFQKETFPTQRLHRAIEIKGFKLPLQLGTGQDHEPPRERFEPKASFIIAPAKAGSSVP</sequence>
<proteinExistence type="predicted"/>
<evidence type="ECO:0000313" key="1">
    <source>
        <dbReference type="EMBL" id="KFI19711.1"/>
    </source>
</evidence>
<organism evidence="1 2">
    <name type="scientific">Nitrosococcus oceani C-27</name>
    <dbReference type="NCBI Taxonomy" id="314279"/>
    <lineage>
        <taxon>Bacteria</taxon>
        <taxon>Pseudomonadati</taxon>
        <taxon>Pseudomonadota</taxon>
        <taxon>Gammaproteobacteria</taxon>
        <taxon>Chromatiales</taxon>
        <taxon>Chromatiaceae</taxon>
        <taxon>Nitrosococcus</taxon>
    </lineage>
</organism>
<dbReference type="Proteomes" id="UP000028839">
    <property type="component" value="Unassembled WGS sequence"/>
</dbReference>
<accession>A0A0E2Z3E3</accession>
<protein>
    <submittedName>
        <fullName evidence="1">Uncharacterized protein</fullName>
    </submittedName>
</protein>
<gene>
    <name evidence="1" type="ORF">IB75_06965</name>
</gene>
<dbReference type="HOGENOM" id="CLU_2302933_0_0_6"/>